<organism evidence="2 3">
    <name type="scientific">Ananas comosus</name>
    <name type="common">Pineapple</name>
    <name type="synonym">Ananas ananas</name>
    <dbReference type="NCBI Taxonomy" id="4615"/>
    <lineage>
        <taxon>Eukaryota</taxon>
        <taxon>Viridiplantae</taxon>
        <taxon>Streptophyta</taxon>
        <taxon>Embryophyta</taxon>
        <taxon>Tracheophyta</taxon>
        <taxon>Spermatophyta</taxon>
        <taxon>Magnoliopsida</taxon>
        <taxon>Liliopsida</taxon>
        <taxon>Poales</taxon>
        <taxon>Bromeliaceae</taxon>
        <taxon>Bromelioideae</taxon>
        <taxon>Ananas</taxon>
    </lineage>
</organism>
<accession>A0A6P5GKQ2</accession>
<feature type="region of interest" description="Disordered" evidence="1">
    <location>
        <begin position="1"/>
        <end position="41"/>
    </location>
</feature>
<proteinExistence type="predicted"/>
<evidence type="ECO:0000313" key="2">
    <source>
        <dbReference type="Proteomes" id="UP000515123"/>
    </source>
</evidence>
<dbReference type="GeneID" id="109724223"/>
<evidence type="ECO:0000256" key="1">
    <source>
        <dbReference type="SAM" id="MobiDB-lite"/>
    </source>
</evidence>
<feature type="compositionally biased region" description="Low complexity" evidence="1">
    <location>
        <begin position="164"/>
        <end position="174"/>
    </location>
</feature>
<protein>
    <submittedName>
        <fullName evidence="3">Predicted GPI-anchored protein 58</fullName>
    </submittedName>
</protein>
<gene>
    <name evidence="3" type="primary">LOC109724223</name>
</gene>
<reference evidence="3" key="2">
    <citation type="submission" date="2025-08" db="UniProtKB">
        <authorList>
            <consortium name="RefSeq"/>
        </authorList>
    </citation>
    <scope>IDENTIFICATION</scope>
    <source>
        <tissue evidence="3">Leaf</tissue>
    </source>
</reference>
<feature type="region of interest" description="Disordered" evidence="1">
    <location>
        <begin position="89"/>
        <end position="118"/>
    </location>
</feature>
<feature type="compositionally biased region" description="Basic and acidic residues" evidence="1">
    <location>
        <begin position="16"/>
        <end position="26"/>
    </location>
</feature>
<dbReference type="RefSeq" id="XP_020108554.1">
    <property type="nucleotide sequence ID" value="XM_020252965.1"/>
</dbReference>
<evidence type="ECO:0000313" key="3">
    <source>
        <dbReference type="RefSeq" id="XP_020108554.1"/>
    </source>
</evidence>
<dbReference type="AlphaFoldDB" id="A0A6P5GKQ2"/>
<sequence>MAPAPAAALAPPPAPDRPRVDTRARAGADPAPAPAPRHARFRPAMHAPHCRTASATIRRFPAVLVHRQPASFPSRPPILWCAKPEPIPTCAPPPMSVPRTSSSTSDDDRRSPRFFAPPVAVAPLNPSSSLANWIAAARHRRPPAAGYRFPDPLTGRTLPWHSLPSAPASNPSSPDFAYKADVDL</sequence>
<keyword evidence="2" id="KW-1185">Reference proteome</keyword>
<feature type="region of interest" description="Disordered" evidence="1">
    <location>
        <begin position="158"/>
        <end position="184"/>
    </location>
</feature>
<dbReference type="Proteomes" id="UP000515123">
    <property type="component" value="Linkage group 18"/>
</dbReference>
<reference evidence="2" key="1">
    <citation type="journal article" date="2015" name="Nat. Genet.">
        <title>The pineapple genome and the evolution of CAM photosynthesis.</title>
        <authorList>
            <person name="Ming R."/>
            <person name="VanBuren R."/>
            <person name="Wai C.M."/>
            <person name="Tang H."/>
            <person name="Schatz M.C."/>
            <person name="Bowers J.E."/>
            <person name="Lyons E."/>
            <person name="Wang M.L."/>
            <person name="Chen J."/>
            <person name="Biggers E."/>
            <person name="Zhang J."/>
            <person name="Huang L."/>
            <person name="Zhang L."/>
            <person name="Miao W."/>
            <person name="Zhang J."/>
            <person name="Ye Z."/>
            <person name="Miao C."/>
            <person name="Lin Z."/>
            <person name="Wang H."/>
            <person name="Zhou H."/>
            <person name="Yim W.C."/>
            <person name="Priest H.D."/>
            <person name="Zheng C."/>
            <person name="Woodhouse M."/>
            <person name="Edger P.P."/>
            <person name="Guyot R."/>
            <person name="Guo H.B."/>
            <person name="Guo H."/>
            <person name="Zheng G."/>
            <person name="Singh R."/>
            <person name="Sharma A."/>
            <person name="Min X."/>
            <person name="Zheng Y."/>
            <person name="Lee H."/>
            <person name="Gurtowski J."/>
            <person name="Sedlazeck F.J."/>
            <person name="Harkess A."/>
            <person name="McKain M.R."/>
            <person name="Liao Z."/>
            <person name="Fang J."/>
            <person name="Liu J."/>
            <person name="Zhang X."/>
            <person name="Zhang Q."/>
            <person name="Hu W."/>
            <person name="Qin Y."/>
            <person name="Wang K."/>
            <person name="Chen L.Y."/>
            <person name="Shirley N."/>
            <person name="Lin Y.R."/>
            <person name="Liu L.Y."/>
            <person name="Hernandez A.G."/>
            <person name="Wright C.L."/>
            <person name="Bulone V."/>
            <person name="Tuskan G.A."/>
            <person name="Heath K."/>
            <person name="Zee F."/>
            <person name="Moore P.H."/>
            <person name="Sunkar R."/>
            <person name="Leebens-Mack J.H."/>
            <person name="Mockler T."/>
            <person name="Bennetzen J.L."/>
            <person name="Freeling M."/>
            <person name="Sankoff D."/>
            <person name="Paterson A.H."/>
            <person name="Zhu X."/>
            <person name="Yang X."/>
            <person name="Smith J.A."/>
            <person name="Cushman J.C."/>
            <person name="Paull R.E."/>
            <person name="Yu Q."/>
        </authorList>
    </citation>
    <scope>NUCLEOTIDE SEQUENCE [LARGE SCALE GENOMIC DNA]</scope>
    <source>
        <strain evidence="2">cv. F153</strain>
    </source>
</reference>
<name>A0A6P5GKQ2_ANACO</name>